<protein>
    <submittedName>
        <fullName evidence="1">Uncharacterized protein</fullName>
    </submittedName>
</protein>
<gene>
    <name evidence="1" type="ORF">ISF26_08030</name>
</gene>
<accession>A0ABY3PRS2</accession>
<dbReference type="RefSeq" id="WP_230843387.1">
    <property type="nucleotide sequence ID" value="NZ_CP063845.1"/>
</dbReference>
<sequence>MNTDCEVGQSRQVLNELKEALVRGDEFIRLRAHLQLTKSARSYSETVLQIDRLLEQMTRHWQEGIVPFARIADRYRTYDPDLQDLGWPRHLPARVVEGTGTLSSGSNVFILFPDSLGLEPQEASDTFGFELIDVLQHHFIESGLRAAREVLDLDSQRRAQTALTPTKLGMVIYLIAAIHEISHRAGPWRVLPCSPRSVSLSEFHQGVMGELAANTLSVVMLPEFPEIQYYVTLQHLLSTGRRGFRHDPLSASINEDCDCWISIYYWNKLLEYGALQPNGHTWHLNHELALSTYRAILEEIDALAKVIAATAVHEHDGLVHNWMSRQVDYADRGFTLPPTLQAVYHRCQSIGEIPHFTPLLQYRG</sequence>
<keyword evidence="2" id="KW-1185">Reference proteome</keyword>
<evidence type="ECO:0000313" key="1">
    <source>
        <dbReference type="EMBL" id="UFP96142.1"/>
    </source>
</evidence>
<organism evidence="1 2">
    <name type="scientific">Gloeobacter morelensis MG652769</name>
    <dbReference type="NCBI Taxonomy" id="2781736"/>
    <lineage>
        <taxon>Bacteria</taxon>
        <taxon>Bacillati</taxon>
        <taxon>Cyanobacteriota</taxon>
        <taxon>Cyanophyceae</taxon>
        <taxon>Gloeobacterales</taxon>
        <taxon>Gloeobacteraceae</taxon>
        <taxon>Gloeobacter</taxon>
        <taxon>Gloeobacter morelensis</taxon>
    </lineage>
</organism>
<dbReference type="Proteomes" id="UP001054846">
    <property type="component" value="Chromosome"/>
</dbReference>
<name>A0ABY3PRS2_9CYAN</name>
<proteinExistence type="predicted"/>
<evidence type="ECO:0000313" key="2">
    <source>
        <dbReference type="Proteomes" id="UP001054846"/>
    </source>
</evidence>
<dbReference type="EMBL" id="CP063845">
    <property type="protein sequence ID" value="UFP96142.1"/>
    <property type="molecule type" value="Genomic_DNA"/>
</dbReference>
<reference evidence="1 2" key="1">
    <citation type="journal article" date="2021" name="Genome Biol. Evol.">
        <title>Complete Genome Sequencing of a Novel Gloeobacter Species from a Waterfall Cave in Mexico.</title>
        <authorList>
            <person name="Saw J.H."/>
            <person name="Cardona T."/>
            <person name="Montejano G."/>
        </authorList>
    </citation>
    <scope>NUCLEOTIDE SEQUENCE [LARGE SCALE GENOMIC DNA]</scope>
    <source>
        <strain evidence="1">MG652769</strain>
    </source>
</reference>